<protein>
    <submittedName>
        <fullName evidence="3">Copper chaperone PCu(A)C</fullName>
    </submittedName>
</protein>
<feature type="signal peptide" evidence="2">
    <location>
        <begin position="1"/>
        <end position="32"/>
    </location>
</feature>
<organism evidence="3 4">
    <name type="scientific">Rothia amarae</name>
    <dbReference type="NCBI Taxonomy" id="169480"/>
    <lineage>
        <taxon>Bacteria</taxon>
        <taxon>Bacillati</taxon>
        <taxon>Actinomycetota</taxon>
        <taxon>Actinomycetes</taxon>
        <taxon>Micrococcales</taxon>
        <taxon>Micrococcaceae</taxon>
        <taxon>Rothia</taxon>
    </lineage>
</organism>
<feature type="region of interest" description="Disordered" evidence="1">
    <location>
        <begin position="169"/>
        <end position="213"/>
    </location>
</feature>
<proteinExistence type="predicted"/>
<dbReference type="InterPro" id="IPR007410">
    <property type="entry name" value="LpqE-like"/>
</dbReference>
<name>A0A7H2BIS4_9MICC</name>
<feature type="compositionally biased region" description="Polar residues" evidence="1">
    <location>
        <begin position="200"/>
        <end position="213"/>
    </location>
</feature>
<dbReference type="SUPFAM" id="SSF110087">
    <property type="entry name" value="DR1885-like metal-binding protein"/>
    <property type="match status" value="1"/>
</dbReference>
<evidence type="ECO:0000256" key="1">
    <source>
        <dbReference type="SAM" id="MobiDB-lite"/>
    </source>
</evidence>
<dbReference type="KEGG" id="rama:IDM48_09360"/>
<gene>
    <name evidence="3" type="ORF">IDM48_09360</name>
</gene>
<evidence type="ECO:0000256" key="2">
    <source>
        <dbReference type="SAM" id="SignalP"/>
    </source>
</evidence>
<sequence>MLNMNNKIIAPALSLLALGSLALSGCASSDNAADNSSASASVSVSASNEKSDLEFTQTWVKAGQGEMTAAFGDVTNHSDKAIKLVSAESSVSDMTQLHTTEIDPKTGTTTMKQVDSMTIEPGETFKLEPGGNHIMLMDMKCSIPAGHTVKITLKDDQGKSYEFEGQARDYSGAKEEYAPGEQASSSASMDSQMNMGHSMHGSSESASAMPTCS</sequence>
<keyword evidence="4" id="KW-1185">Reference proteome</keyword>
<dbReference type="Proteomes" id="UP000516421">
    <property type="component" value="Chromosome"/>
</dbReference>
<keyword evidence="2" id="KW-0732">Signal</keyword>
<dbReference type="InterPro" id="IPR058248">
    <property type="entry name" value="Lxx211020-like"/>
</dbReference>
<accession>A0A7H2BIS4</accession>
<feature type="chain" id="PRO_5028897103" evidence="2">
    <location>
        <begin position="33"/>
        <end position="213"/>
    </location>
</feature>
<dbReference type="PANTHER" id="PTHR36302">
    <property type="entry name" value="BLR7088 PROTEIN"/>
    <property type="match status" value="1"/>
</dbReference>
<dbReference type="EMBL" id="CP061538">
    <property type="protein sequence ID" value="QNV39570.1"/>
    <property type="molecule type" value="Genomic_DNA"/>
</dbReference>
<dbReference type="Gene3D" id="2.60.40.1890">
    <property type="entry name" value="PCu(A)C copper chaperone"/>
    <property type="match status" value="1"/>
</dbReference>
<evidence type="ECO:0000313" key="4">
    <source>
        <dbReference type="Proteomes" id="UP000516421"/>
    </source>
</evidence>
<dbReference type="InterPro" id="IPR036182">
    <property type="entry name" value="PCuAC_sf"/>
</dbReference>
<dbReference type="PROSITE" id="PS51257">
    <property type="entry name" value="PROKAR_LIPOPROTEIN"/>
    <property type="match status" value="1"/>
</dbReference>
<dbReference type="AlphaFoldDB" id="A0A7H2BIS4"/>
<feature type="compositionally biased region" description="Low complexity" evidence="1">
    <location>
        <begin position="182"/>
        <end position="193"/>
    </location>
</feature>
<dbReference type="PANTHER" id="PTHR36302:SF1">
    <property type="entry name" value="COPPER CHAPERONE PCU(A)C"/>
    <property type="match status" value="1"/>
</dbReference>
<evidence type="ECO:0000313" key="3">
    <source>
        <dbReference type="EMBL" id="QNV39570.1"/>
    </source>
</evidence>
<dbReference type="Pfam" id="PF04314">
    <property type="entry name" value="PCuAC"/>
    <property type="match status" value="1"/>
</dbReference>
<dbReference type="RefSeq" id="WP_190617094.1">
    <property type="nucleotide sequence ID" value="NZ_CP061538.1"/>
</dbReference>
<reference evidence="3 4" key="1">
    <citation type="submission" date="2020-09" db="EMBL/GenBank/DDBJ databases">
        <title>Investigation of environmental microbe.</title>
        <authorList>
            <person name="Ou Y."/>
            <person name="Kang Q."/>
        </authorList>
    </citation>
    <scope>NUCLEOTIDE SEQUENCE [LARGE SCALE GENOMIC DNA]</scope>
    <source>
        <strain evidence="3 4">KJZ-9</strain>
    </source>
</reference>